<protein>
    <submittedName>
        <fullName evidence="1">Uncharacterized protein</fullName>
    </submittedName>
</protein>
<dbReference type="AlphaFoldDB" id="A0A6A6SQ57"/>
<dbReference type="Proteomes" id="UP000799324">
    <property type="component" value="Unassembled WGS sequence"/>
</dbReference>
<name>A0A6A6SQ57_9PLEO</name>
<evidence type="ECO:0000313" key="1">
    <source>
        <dbReference type="EMBL" id="KAF2648743.1"/>
    </source>
</evidence>
<organism evidence="1 2">
    <name type="scientific">Lophiostoma macrostomum CBS 122681</name>
    <dbReference type="NCBI Taxonomy" id="1314788"/>
    <lineage>
        <taxon>Eukaryota</taxon>
        <taxon>Fungi</taxon>
        <taxon>Dikarya</taxon>
        <taxon>Ascomycota</taxon>
        <taxon>Pezizomycotina</taxon>
        <taxon>Dothideomycetes</taxon>
        <taxon>Pleosporomycetidae</taxon>
        <taxon>Pleosporales</taxon>
        <taxon>Lophiostomataceae</taxon>
        <taxon>Lophiostoma</taxon>
    </lineage>
</organism>
<accession>A0A6A6SQ57</accession>
<reference evidence="1" key="1">
    <citation type="journal article" date="2020" name="Stud. Mycol.">
        <title>101 Dothideomycetes genomes: a test case for predicting lifestyles and emergence of pathogens.</title>
        <authorList>
            <person name="Haridas S."/>
            <person name="Albert R."/>
            <person name="Binder M."/>
            <person name="Bloem J."/>
            <person name="Labutti K."/>
            <person name="Salamov A."/>
            <person name="Andreopoulos B."/>
            <person name="Baker S."/>
            <person name="Barry K."/>
            <person name="Bills G."/>
            <person name="Bluhm B."/>
            <person name="Cannon C."/>
            <person name="Castanera R."/>
            <person name="Culley D."/>
            <person name="Daum C."/>
            <person name="Ezra D."/>
            <person name="Gonzalez J."/>
            <person name="Henrissat B."/>
            <person name="Kuo A."/>
            <person name="Liang C."/>
            <person name="Lipzen A."/>
            <person name="Lutzoni F."/>
            <person name="Magnuson J."/>
            <person name="Mondo S."/>
            <person name="Nolan M."/>
            <person name="Ohm R."/>
            <person name="Pangilinan J."/>
            <person name="Park H.-J."/>
            <person name="Ramirez L."/>
            <person name="Alfaro M."/>
            <person name="Sun H."/>
            <person name="Tritt A."/>
            <person name="Yoshinaga Y."/>
            <person name="Zwiers L.-H."/>
            <person name="Turgeon B."/>
            <person name="Goodwin S."/>
            <person name="Spatafora J."/>
            <person name="Crous P."/>
            <person name="Grigoriev I."/>
        </authorList>
    </citation>
    <scope>NUCLEOTIDE SEQUENCE</scope>
    <source>
        <strain evidence="1">CBS 122681</strain>
    </source>
</reference>
<keyword evidence="2" id="KW-1185">Reference proteome</keyword>
<proteinExistence type="predicted"/>
<gene>
    <name evidence="1" type="ORF">K491DRAFT_684428</name>
</gene>
<dbReference type="EMBL" id="MU004523">
    <property type="protein sequence ID" value="KAF2648743.1"/>
    <property type="molecule type" value="Genomic_DNA"/>
</dbReference>
<sequence>MATSVPGNSEISGACSRSVTLLPADRSSVYNQEEYDELMKPFPKNTPQSIHPTSKPAVAHIISTREQVRERFTESLGMLKRVTDGIVQQEIALDKANNYMSRSLAAALRNDEHFQDWRQSKKQPLIKLDLPDTLPDQASLVTLIDNGYDVKNSVHDRMLQFHCPKGYTGYTAGQNCLLRKLLADGIPRNTGYLPLRPSEWTYSTRLLLDQFRRCLEGFPGGTNILIIIHGLSEYIKDNEDETKQTMDFLVNIVTKKREFLAPNLKVLLTSPIPVAIEGLENFPTVTFEA</sequence>
<evidence type="ECO:0000313" key="2">
    <source>
        <dbReference type="Proteomes" id="UP000799324"/>
    </source>
</evidence>